<reference evidence="2" key="1">
    <citation type="journal article" date="2020" name="mSystems">
        <title>Genome- and Community-Level Interaction Insights into Carbon Utilization and Element Cycling Functions of Hydrothermarchaeota in Hydrothermal Sediment.</title>
        <authorList>
            <person name="Zhou Z."/>
            <person name="Liu Y."/>
            <person name="Xu W."/>
            <person name="Pan J."/>
            <person name="Luo Z.H."/>
            <person name="Li M."/>
        </authorList>
    </citation>
    <scope>NUCLEOTIDE SEQUENCE [LARGE SCALE GENOMIC DNA]</scope>
    <source>
        <strain evidence="2">SpSt-855</strain>
    </source>
</reference>
<gene>
    <name evidence="2" type="ORF">ENW50_12595</name>
</gene>
<evidence type="ECO:0000313" key="2">
    <source>
        <dbReference type="EMBL" id="HGY95504.1"/>
    </source>
</evidence>
<dbReference type="PANTHER" id="PTHR30390">
    <property type="entry name" value="SEDOHEPTULOSE 7-PHOSPHATE ISOMERASE / DNAA INITIATOR-ASSOCIATING FACTOR FOR REPLICATION INITIATION"/>
    <property type="match status" value="1"/>
</dbReference>
<comment type="caution">
    <text evidence="2">The sequence shown here is derived from an EMBL/GenBank/DDBJ whole genome shotgun (WGS) entry which is preliminary data.</text>
</comment>
<dbReference type="InterPro" id="IPR001347">
    <property type="entry name" value="SIS_dom"/>
</dbReference>
<feature type="domain" description="SIS" evidence="1">
    <location>
        <begin position="20"/>
        <end position="188"/>
    </location>
</feature>
<dbReference type="EMBL" id="DTKL01000078">
    <property type="protein sequence ID" value="HGY95504.1"/>
    <property type="molecule type" value="Genomic_DNA"/>
</dbReference>
<dbReference type="AlphaFoldDB" id="A0A7V5CUE9"/>
<dbReference type="GO" id="GO:1901135">
    <property type="term" value="P:carbohydrate derivative metabolic process"/>
    <property type="evidence" value="ECO:0007669"/>
    <property type="project" value="InterPro"/>
</dbReference>
<proteinExistence type="predicted"/>
<dbReference type="PANTHER" id="PTHR30390:SF6">
    <property type="entry name" value="DNAA INITIATOR-ASSOCIATING PROTEIN DIAA"/>
    <property type="match status" value="1"/>
</dbReference>
<evidence type="ECO:0000259" key="1">
    <source>
        <dbReference type="PROSITE" id="PS51464"/>
    </source>
</evidence>
<dbReference type="PROSITE" id="PS51464">
    <property type="entry name" value="SIS"/>
    <property type="match status" value="1"/>
</dbReference>
<dbReference type="InterPro" id="IPR046348">
    <property type="entry name" value="SIS_dom_sf"/>
</dbReference>
<sequence>MKEIAAQLDVDAIERMVAVLVDVREAGGRVFFLGVGGGAANASHAVNDFRKIAGMECYAPSDHMAELTARINDEGWDCSYAQWLRGSRLSAYDALFVFSVGGGSLEQRVSVNLVESLRLAERVGARILGVVGRDGGYTAQSADACVVVPTVCGESVTPHTEEFQSVVLHLLVSHPRLKAQATKWESLQ</sequence>
<name>A0A7V5CUE9_9BACT</name>
<dbReference type="CDD" id="cd05006">
    <property type="entry name" value="SIS_GmhA"/>
    <property type="match status" value="1"/>
</dbReference>
<dbReference type="InterPro" id="IPR035461">
    <property type="entry name" value="GmhA/DiaA"/>
</dbReference>
<protein>
    <submittedName>
        <fullName evidence="2">SIS domain-containing protein</fullName>
    </submittedName>
</protein>
<dbReference type="GO" id="GO:0097367">
    <property type="term" value="F:carbohydrate derivative binding"/>
    <property type="evidence" value="ECO:0007669"/>
    <property type="project" value="InterPro"/>
</dbReference>
<dbReference type="InterPro" id="IPR050099">
    <property type="entry name" value="SIS_GmhA/DiaA_subfam"/>
</dbReference>
<dbReference type="Gene3D" id="3.40.50.10490">
    <property type="entry name" value="Glucose-6-phosphate isomerase like protein, domain 1"/>
    <property type="match status" value="1"/>
</dbReference>
<dbReference type="SUPFAM" id="SSF53697">
    <property type="entry name" value="SIS domain"/>
    <property type="match status" value="1"/>
</dbReference>
<organism evidence="2">
    <name type="scientific">Acidobacterium capsulatum</name>
    <dbReference type="NCBI Taxonomy" id="33075"/>
    <lineage>
        <taxon>Bacteria</taxon>
        <taxon>Pseudomonadati</taxon>
        <taxon>Acidobacteriota</taxon>
        <taxon>Terriglobia</taxon>
        <taxon>Terriglobales</taxon>
        <taxon>Acidobacteriaceae</taxon>
        <taxon>Acidobacterium</taxon>
    </lineage>
</organism>
<accession>A0A7V5CUE9</accession>